<keyword evidence="8" id="KW-0472">Membrane</keyword>
<dbReference type="GO" id="GO:0005886">
    <property type="term" value="C:plasma membrane"/>
    <property type="evidence" value="ECO:0007669"/>
    <property type="project" value="UniProtKB-SubCell"/>
</dbReference>
<dbReference type="GO" id="GO:0015031">
    <property type="term" value="P:protein transport"/>
    <property type="evidence" value="ECO:0007669"/>
    <property type="project" value="UniProtKB-KW"/>
</dbReference>
<evidence type="ECO:0000256" key="4">
    <source>
        <dbReference type="ARBA" id="ARBA00022519"/>
    </source>
</evidence>
<feature type="compositionally biased region" description="Polar residues" evidence="9">
    <location>
        <begin position="158"/>
        <end position="174"/>
    </location>
</feature>
<sequence length="220" mass="22322">MKQLPLVASFILFIALCASVAYWGLQLFKPAERPVAPPPATAQAEVRVDAAASLFGGRPAAVAVASNYELKGVLMSGTARESAVILSADGKPAVAIPVGKEIMPGVVLKEVHPMYVVLTENGVPKRVELPESARGQSDMLITAPVPTSPGPSPAQPTELGNQSPQPGAITSPTSALKPIPGYAGAPPSMQSGQAAPGTPPSPTPPSDMGGPGGQVRAPSR</sequence>
<evidence type="ECO:0000256" key="2">
    <source>
        <dbReference type="ARBA" id="ARBA00022448"/>
    </source>
</evidence>
<dbReference type="EMBL" id="SLZQ01000003">
    <property type="protein sequence ID" value="TCS37784.1"/>
    <property type="molecule type" value="Genomic_DNA"/>
</dbReference>
<comment type="subcellular location">
    <subcellularLocation>
        <location evidence="1">Cell inner membrane</location>
    </subcellularLocation>
</comment>
<keyword evidence="12" id="KW-1185">Reference proteome</keyword>
<evidence type="ECO:0000256" key="8">
    <source>
        <dbReference type="ARBA" id="ARBA00023136"/>
    </source>
</evidence>
<dbReference type="AlphaFoldDB" id="A0A4R3HY50"/>
<dbReference type="InterPro" id="IPR024961">
    <property type="entry name" value="T2SS_GspC_N"/>
</dbReference>
<dbReference type="Pfam" id="PF11356">
    <property type="entry name" value="T2SSC"/>
    <property type="match status" value="1"/>
</dbReference>
<keyword evidence="6" id="KW-0653">Protein transport</keyword>
<proteinExistence type="predicted"/>
<gene>
    <name evidence="11" type="ORF">EDC30_10376</name>
</gene>
<name>A0A4R3HY50_PAULE</name>
<evidence type="ECO:0000256" key="1">
    <source>
        <dbReference type="ARBA" id="ARBA00004533"/>
    </source>
</evidence>
<organism evidence="11 12">
    <name type="scientific">Paucimonas lemoignei</name>
    <name type="common">Pseudomonas lemoignei</name>
    <dbReference type="NCBI Taxonomy" id="29443"/>
    <lineage>
        <taxon>Bacteria</taxon>
        <taxon>Pseudomonadati</taxon>
        <taxon>Pseudomonadota</taxon>
        <taxon>Betaproteobacteria</taxon>
        <taxon>Burkholderiales</taxon>
        <taxon>Burkholderiaceae</taxon>
        <taxon>Paucimonas</taxon>
    </lineage>
</organism>
<evidence type="ECO:0000256" key="5">
    <source>
        <dbReference type="ARBA" id="ARBA00022692"/>
    </source>
</evidence>
<evidence type="ECO:0000256" key="7">
    <source>
        <dbReference type="ARBA" id="ARBA00022989"/>
    </source>
</evidence>
<comment type="caution">
    <text evidence="11">The sequence shown here is derived from an EMBL/GenBank/DDBJ whole genome shotgun (WGS) entry which is preliminary data.</text>
</comment>
<keyword evidence="7" id="KW-1133">Transmembrane helix</keyword>
<reference evidence="11 12" key="1">
    <citation type="submission" date="2019-03" db="EMBL/GenBank/DDBJ databases">
        <title>Genomic Encyclopedia of Type Strains, Phase IV (KMG-IV): sequencing the most valuable type-strain genomes for metagenomic binning, comparative biology and taxonomic classification.</title>
        <authorList>
            <person name="Goeker M."/>
        </authorList>
    </citation>
    <scope>NUCLEOTIDE SEQUENCE [LARGE SCALE GENOMIC DNA]</scope>
    <source>
        <strain evidence="11 12">DSM 7445</strain>
    </source>
</reference>
<dbReference type="Proteomes" id="UP000295382">
    <property type="component" value="Unassembled WGS sequence"/>
</dbReference>
<feature type="region of interest" description="Disordered" evidence="9">
    <location>
        <begin position="128"/>
        <end position="220"/>
    </location>
</feature>
<protein>
    <submittedName>
        <fullName evidence="11">Type II secretion system protein C (GspC)</fullName>
    </submittedName>
</protein>
<evidence type="ECO:0000313" key="12">
    <source>
        <dbReference type="Proteomes" id="UP000295382"/>
    </source>
</evidence>
<evidence type="ECO:0000256" key="6">
    <source>
        <dbReference type="ARBA" id="ARBA00022927"/>
    </source>
</evidence>
<feature type="domain" description="Type II secretion system protein GspC N-terminal" evidence="10">
    <location>
        <begin position="65"/>
        <end position="124"/>
    </location>
</feature>
<evidence type="ECO:0000256" key="3">
    <source>
        <dbReference type="ARBA" id="ARBA00022475"/>
    </source>
</evidence>
<keyword evidence="2" id="KW-0813">Transport</keyword>
<dbReference type="Gene3D" id="2.30.30.830">
    <property type="match status" value="1"/>
</dbReference>
<evidence type="ECO:0000256" key="9">
    <source>
        <dbReference type="SAM" id="MobiDB-lite"/>
    </source>
</evidence>
<dbReference type="OrthoDB" id="8925863at2"/>
<keyword evidence="5" id="KW-0812">Transmembrane</keyword>
<keyword evidence="3" id="KW-1003">Cell membrane</keyword>
<evidence type="ECO:0000259" key="10">
    <source>
        <dbReference type="Pfam" id="PF11356"/>
    </source>
</evidence>
<accession>A0A4R3HY50</accession>
<dbReference type="RefSeq" id="WP_132257865.1">
    <property type="nucleotide sequence ID" value="NZ_SLZQ01000003.1"/>
</dbReference>
<evidence type="ECO:0000313" key="11">
    <source>
        <dbReference type="EMBL" id="TCS37784.1"/>
    </source>
</evidence>
<keyword evidence="4" id="KW-0997">Cell inner membrane</keyword>